<proteinExistence type="predicted"/>
<dbReference type="EMBL" id="QGKW02001940">
    <property type="protein sequence ID" value="KAF2555219.1"/>
    <property type="molecule type" value="Genomic_DNA"/>
</dbReference>
<feature type="region of interest" description="Disordered" evidence="1">
    <location>
        <begin position="1"/>
        <end position="32"/>
    </location>
</feature>
<organism evidence="2 3">
    <name type="scientific">Brassica cretica</name>
    <name type="common">Mustard</name>
    <dbReference type="NCBI Taxonomy" id="69181"/>
    <lineage>
        <taxon>Eukaryota</taxon>
        <taxon>Viridiplantae</taxon>
        <taxon>Streptophyta</taxon>
        <taxon>Embryophyta</taxon>
        <taxon>Tracheophyta</taxon>
        <taxon>Spermatophyta</taxon>
        <taxon>Magnoliopsida</taxon>
        <taxon>eudicotyledons</taxon>
        <taxon>Gunneridae</taxon>
        <taxon>Pentapetalae</taxon>
        <taxon>rosids</taxon>
        <taxon>malvids</taxon>
        <taxon>Brassicales</taxon>
        <taxon>Brassicaceae</taxon>
        <taxon>Brassiceae</taxon>
        <taxon>Brassica</taxon>
    </lineage>
</organism>
<protein>
    <submittedName>
        <fullName evidence="2">Uncharacterized protein</fullName>
    </submittedName>
</protein>
<evidence type="ECO:0000313" key="2">
    <source>
        <dbReference type="EMBL" id="KAF2555219.1"/>
    </source>
</evidence>
<evidence type="ECO:0000256" key="1">
    <source>
        <dbReference type="SAM" id="MobiDB-lite"/>
    </source>
</evidence>
<evidence type="ECO:0000313" key="3">
    <source>
        <dbReference type="Proteomes" id="UP000712281"/>
    </source>
</evidence>
<comment type="caution">
    <text evidence="2">The sequence shown here is derived from an EMBL/GenBank/DDBJ whole genome shotgun (WGS) entry which is preliminary data.</text>
</comment>
<reference evidence="2" key="1">
    <citation type="submission" date="2019-12" db="EMBL/GenBank/DDBJ databases">
        <title>Genome sequencing and annotation of Brassica cretica.</title>
        <authorList>
            <person name="Studholme D.J."/>
            <person name="Sarris P.F."/>
        </authorList>
    </citation>
    <scope>NUCLEOTIDE SEQUENCE</scope>
    <source>
        <strain evidence="2">PFS-001/15</strain>
        <tissue evidence="2">Leaf</tissue>
    </source>
</reference>
<dbReference type="Proteomes" id="UP000712281">
    <property type="component" value="Unassembled WGS sequence"/>
</dbReference>
<feature type="compositionally biased region" description="Basic and acidic residues" evidence="1">
    <location>
        <begin position="14"/>
        <end position="28"/>
    </location>
</feature>
<sequence length="99" mass="11239">MKGQPASQQSNKNMTDRATQHHGPEALRDGLGTIRSKSQNLFHDLDQFIHLLVPLRQGTRLCNPYLELAFSVRSRPKAFQPVPRPNVVLDRTSQISEYS</sequence>
<feature type="compositionally biased region" description="Polar residues" evidence="1">
    <location>
        <begin position="1"/>
        <end position="13"/>
    </location>
</feature>
<name>A0A8S9GLA9_BRACR</name>
<gene>
    <name evidence="2" type="ORF">F2Q68_00014355</name>
</gene>
<accession>A0A8S9GLA9</accession>